<proteinExistence type="predicted"/>
<dbReference type="InterPro" id="IPR003601">
    <property type="entry name" value="Topo_IA_2"/>
</dbReference>
<dbReference type="PANTHER" id="PTHR42785:SF1">
    <property type="entry name" value="DNA TOPOISOMERASE"/>
    <property type="match status" value="1"/>
</dbReference>
<dbReference type="SMART" id="SM00493">
    <property type="entry name" value="TOPRIM"/>
    <property type="match status" value="1"/>
</dbReference>
<keyword evidence="6" id="KW-0413">Isomerase</keyword>
<evidence type="ECO:0000259" key="5">
    <source>
        <dbReference type="PROSITE" id="PS50880"/>
    </source>
</evidence>
<dbReference type="Gene3D" id="3.40.50.140">
    <property type="match status" value="1"/>
</dbReference>
<evidence type="ECO:0000313" key="7">
    <source>
        <dbReference type="Proteomes" id="UP000230184"/>
    </source>
</evidence>
<evidence type="ECO:0000313" key="6">
    <source>
        <dbReference type="EMBL" id="PIU37059.1"/>
    </source>
</evidence>
<organism evidence="6 7">
    <name type="scientific">Candidatus Roizmanbacteria bacterium CG07_land_8_20_14_0_80_34_15</name>
    <dbReference type="NCBI Taxonomy" id="1974849"/>
    <lineage>
        <taxon>Bacteria</taxon>
        <taxon>Candidatus Roizmaniibacteriota</taxon>
    </lineage>
</organism>
<dbReference type="GO" id="GO:0006265">
    <property type="term" value="P:DNA topological change"/>
    <property type="evidence" value="ECO:0007669"/>
    <property type="project" value="InterPro"/>
</dbReference>
<dbReference type="InterPro" id="IPR000380">
    <property type="entry name" value="Topo_IA"/>
</dbReference>
<evidence type="ECO:0000256" key="2">
    <source>
        <dbReference type="ARBA" id="ARBA00031985"/>
    </source>
</evidence>
<dbReference type="GO" id="GO:0003917">
    <property type="term" value="F:DNA topoisomerase type I (single strand cut, ATP-independent) activity"/>
    <property type="evidence" value="ECO:0007669"/>
    <property type="project" value="InterPro"/>
</dbReference>
<dbReference type="EMBL" id="PEWY01000079">
    <property type="protein sequence ID" value="PIU37059.1"/>
    <property type="molecule type" value="Genomic_DNA"/>
</dbReference>
<dbReference type="InterPro" id="IPR034149">
    <property type="entry name" value="TOPRIM_TopoI"/>
</dbReference>
<evidence type="ECO:0000256" key="4">
    <source>
        <dbReference type="ARBA" id="ARBA00032877"/>
    </source>
</evidence>
<dbReference type="Pfam" id="PF01751">
    <property type="entry name" value="Toprim"/>
    <property type="match status" value="1"/>
</dbReference>
<dbReference type="InterPro" id="IPR023405">
    <property type="entry name" value="Topo_IA_core_domain"/>
</dbReference>
<dbReference type="CDD" id="cd03363">
    <property type="entry name" value="TOPRIM_TopoIA_TopoI"/>
    <property type="match status" value="1"/>
</dbReference>
<dbReference type="SMART" id="SM00436">
    <property type="entry name" value="TOP1Bc"/>
    <property type="match status" value="1"/>
</dbReference>
<comment type="caution">
    <text evidence="6">The sequence shown here is derived from an EMBL/GenBank/DDBJ whole genome shotgun (WGS) entry which is preliminary data.</text>
</comment>
<protein>
    <recommendedName>
        <fullName evidence="4">Omega-protein</fullName>
    </recommendedName>
    <alternativeName>
        <fullName evidence="3">Relaxing enzyme</fullName>
    </alternativeName>
    <alternativeName>
        <fullName evidence="1">Swivelase</fullName>
    </alternativeName>
    <alternativeName>
        <fullName evidence="2">Untwisting enzyme</fullName>
    </alternativeName>
</protein>
<evidence type="ECO:0000256" key="1">
    <source>
        <dbReference type="ARBA" id="ARBA00030003"/>
    </source>
</evidence>
<sequence>MKLIIVESPTKARTLTRFLGDKYQIEASMGHLRDLPSKKLGVDLEHNFEPEYVIDKKKQATVTKLKTAAKAATEIILATDPDREGEAIAWHLEYILKDTAKDFKRIVFHEITENAIATALKNPGKVDLKLVDSQQARRIL</sequence>
<dbReference type="GO" id="GO:0003677">
    <property type="term" value="F:DNA binding"/>
    <property type="evidence" value="ECO:0007669"/>
    <property type="project" value="InterPro"/>
</dbReference>
<name>A0A2M6YU92_9BACT</name>
<dbReference type="PROSITE" id="PS50880">
    <property type="entry name" value="TOPRIM"/>
    <property type="match status" value="1"/>
</dbReference>
<dbReference type="AlphaFoldDB" id="A0A2M6YU92"/>
<accession>A0A2M6YU92</accession>
<reference evidence="7" key="1">
    <citation type="submission" date="2017-09" db="EMBL/GenBank/DDBJ databases">
        <title>Depth-based differentiation of microbial function through sediment-hosted aquifers and enrichment of novel symbionts in the deep terrestrial subsurface.</title>
        <authorList>
            <person name="Probst A.J."/>
            <person name="Ladd B."/>
            <person name="Jarett J.K."/>
            <person name="Geller-Mcgrath D.E."/>
            <person name="Sieber C.M.K."/>
            <person name="Emerson J.B."/>
            <person name="Anantharaman K."/>
            <person name="Thomas B.C."/>
            <person name="Malmstrom R."/>
            <person name="Stieglmeier M."/>
            <person name="Klingl A."/>
            <person name="Woyke T."/>
            <person name="Ryan C.M."/>
            <person name="Banfield J.F."/>
        </authorList>
    </citation>
    <scope>NUCLEOTIDE SEQUENCE [LARGE SCALE GENOMIC DNA]</scope>
</reference>
<feature type="domain" description="Toprim" evidence="5">
    <location>
        <begin position="1"/>
        <end position="111"/>
    </location>
</feature>
<gene>
    <name evidence="6" type="ORF">COT02_02830</name>
</gene>
<dbReference type="SUPFAM" id="SSF56712">
    <property type="entry name" value="Prokaryotic type I DNA topoisomerase"/>
    <property type="match status" value="1"/>
</dbReference>
<dbReference type="Proteomes" id="UP000230184">
    <property type="component" value="Unassembled WGS sequence"/>
</dbReference>
<dbReference type="PANTHER" id="PTHR42785">
    <property type="entry name" value="DNA TOPOISOMERASE, TYPE IA, CORE"/>
    <property type="match status" value="1"/>
</dbReference>
<feature type="non-terminal residue" evidence="6">
    <location>
        <position position="140"/>
    </location>
</feature>
<evidence type="ECO:0000256" key="3">
    <source>
        <dbReference type="ARBA" id="ARBA00032235"/>
    </source>
</evidence>
<dbReference type="InterPro" id="IPR006171">
    <property type="entry name" value="TOPRIM_dom"/>
</dbReference>